<dbReference type="Proteomes" id="UP000887579">
    <property type="component" value="Unplaced"/>
</dbReference>
<sequence length="135" mass="15530">MSKNAGHLIASDIVAEMFQQYMKKKQEEVEKDFNGCTDILATVTDIDKEKMFDTIRSASDDSGYGNDDINDNHKNDEIISGNNESEHDYVQRIHDMFAKLDDQVANQLLLNYEDEKGERVLTIEDMNKFYLEKGP</sequence>
<evidence type="ECO:0000313" key="1">
    <source>
        <dbReference type="Proteomes" id="UP000887579"/>
    </source>
</evidence>
<reference evidence="2" key="1">
    <citation type="submission" date="2022-11" db="UniProtKB">
        <authorList>
            <consortium name="WormBaseParasite"/>
        </authorList>
    </citation>
    <scope>IDENTIFICATION</scope>
</reference>
<proteinExistence type="predicted"/>
<protein>
    <submittedName>
        <fullName evidence="2">Uncharacterized protein</fullName>
    </submittedName>
</protein>
<name>A0AC34FHQ3_9BILA</name>
<accession>A0AC34FHQ3</accession>
<dbReference type="WBParaSite" id="ES5_v2.g16880.t1">
    <property type="protein sequence ID" value="ES5_v2.g16880.t1"/>
    <property type="gene ID" value="ES5_v2.g16880"/>
</dbReference>
<evidence type="ECO:0000313" key="2">
    <source>
        <dbReference type="WBParaSite" id="ES5_v2.g16880.t1"/>
    </source>
</evidence>
<organism evidence="1 2">
    <name type="scientific">Panagrolaimus sp. ES5</name>
    <dbReference type="NCBI Taxonomy" id="591445"/>
    <lineage>
        <taxon>Eukaryota</taxon>
        <taxon>Metazoa</taxon>
        <taxon>Ecdysozoa</taxon>
        <taxon>Nematoda</taxon>
        <taxon>Chromadorea</taxon>
        <taxon>Rhabditida</taxon>
        <taxon>Tylenchina</taxon>
        <taxon>Panagrolaimomorpha</taxon>
        <taxon>Panagrolaimoidea</taxon>
        <taxon>Panagrolaimidae</taxon>
        <taxon>Panagrolaimus</taxon>
    </lineage>
</organism>